<evidence type="ECO:0000313" key="3">
    <source>
        <dbReference type="EMBL" id="CAH0388212.1"/>
    </source>
</evidence>
<dbReference type="KEGG" id="btab:109034314"/>
<dbReference type="Proteomes" id="UP001152759">
    <property type="component" value="Chromosome 4"/>
</dbReference>
<sequence>MTLIGNLLVACLLVLGAVFCDSGATAPPEHETACTKHCHEEDGYIKDDSGERQWISAPDVAHQDTKSTCHCKPSPKLLKVLTKMKNIARFVTPLNKQTVRAIRDALRQNGIKIEGSKATKHGGLETLEQPSSKHGRKREHVSKFILGDEPHKLDLNKQPWVKKYVPLSRLRDIAKEENCNEKCRQKDGYVEIKKDEGKHPSLKREYEQVYIMVGHVEDSDEGRKCVCKLNDALLTQLMNKSMGLDKKFKNAYAQGALYGHVFLANHDFKVRGLKGSTAEEQQITDENTLHLSPNESKDETAVTAQRKLTASPSQTTHYF</sequence>
<feature type="region of interest" description="Disordered" evidence="1">
    <location>
        <begin position="118"/>
        <end position="138"/>
    </location>
</feature>
<proteinExistence type="predicted"/>
<evidence type="ECO:0000313" key="4">
    <source>
        <dbReference type="Proteomes" id="UP001152759"/>
    </source>
</evidence>
<dbReference type="EMBL" id="OU963865">
    <property type="protein sequence ID" value="CAH0388212.1"/>
    <property type="molecule type" value="Genomic_DNA"/>
</dbReference>
<keyword evidence="2" id="KW-0732">Signal</keyword>
<protein>
    <submittedName>
        <fullName evidence="3">Uncharacterized protein</fullName>
    </submittedName>
</protein>
<feature type="compositionally biased region" description="Polar residues" evidence="1">
    <location>
        <begin position="302"/>
        <end position="319"/>
    </location>
</feature>
<evidence type="ECO:0000256" key="1">
    <source>
        <dbReference type="SAM" id="MobiDB-lite"/>
    </source>
</evidence>
<reference evidence="3" key="1">
    <citation type="submission" date="2021-12" db="EMBL/GenBank/DDBJ databases">
        <authorList>
            <person name="King R."/>
        </authorList>
    </citation>
    <scope>NUCLEOTIDE SEQUENCE</scope>
</reference>
<accession>A0A9P0A928</accession>
<evidence type="ECO:0000256" key="2">
    <source>
        <dbReference type="SAM" id="SignalP"/>
    </source>
</evidence>
<organism evidence="3 4">
    <name type="scientific">Bemisia tabaci</name>
    <name type="common">Sweetpotato whitefly</name>
    <name type="synonym">Aleurodes tabaci</name>
    <dbReference type="NCBI Taxonomy" id="7038"/>
    <lineage>
        <taxon>Eukaryota</taxon>
        <taxon>Metazoa</taxon>
        <taxon>Ecdysozoa</taxon>
        <taxon>Arthropoda</taxon>
        <taxon>Hexapoda</taxon>
        <taxon>Insecta</taxon>
        <taxon>Pterygota</taxon>
        <taxon>Neoptera</taxon>
        <taxon>Paraneoptera</taxon>
        <taxon>Hemiptera</taxon>
        <taxon>Sternorrhyncha</taxon>
        <taxon>Aleyrodoidea</taxon>
        <taxon>Aleyrodidae</taxon>
        <taxon>Aleyrodinae</taxon>
        <taxon>Bemisia</taxon>
    </lineage>
</organism>
<dbReference type="AlphaFoldDB" id="A0A9P0A928"/>
<keyword evidence="4" id="KW-1185">Reference proteome</keyword>
<name>A0A9P0A928_BEMTA</name>
<feature type="chain" id="PRO_5040458075" evidence="2">
    <location>
        <begin position="21"/>
        <end position="319"/>
    </location>
</feature>
<feature type="signal peptide" evidence="2">
    <location>
        <begin position="1"/>
        <end position="20"/>
    </location>
</feature>
<gene>
    <name evidence="3" type="ORF">BEMITA_LOCUS7141</name>
</gene>
<feature type="region of interest" description="Disordered" evidence="1">
    <location>
        <begin position="290"/>
        <end position="319"/>
    </location>
</feature>